<dbReference type="Proteomes" id="UP001606301">
    <property type="component" value="Unassembled WGS sequence"/>
</dbReference>
<dbReference type="EMBL" id="JBIGHW010000012">
    <property type="protein sequence ID" value="MFG6442729.1"/>
    <property type="molecule type" value="Genomic_DNA"/>
</dbReference>
<proteinExistence type="predicted"/>
<reference evidence="1 2" key="1">
    <citation type="submission" date="2024-08" db="EMBL/GenBank/DDBJ databases">
        <authorList>
            <person name="Lu H."/>
        </authorList>
    </citation>
    <scope>NUCLEOTIDE SEQUENCE [LARGE SCALE GENOMIC DNA]</scope>
    <source>
        <strain evidence="1 2">LKC17W</strain>
    </source>
</reference>
<dbReference type="Pfam" id="PF04134">
    <property type="entry name" value="DCC1-like"/>
    <property type="match status" value="1"/>
</dbReference>
<organism evidence="1 2">
    <name type="scientific">Pelomonas margarita</name>
    <dbReference type="NCBI Taxonomy" id="3299031"/>
    <lineage>
        <taxon>Bacteria</taxon>
        <taxon>Pseudomonadati</taxon>
        <taxon>Pseudomonadota</taxon>
        <taxon>Betaproteobacteria</taxon>
        <taxon>Burkholderiales</taxon>
        <taxon>Sphaerotilaceae</taxon>
        <taxon>Roseateles</taxon>
    </lineage>
</organism>
<protein>
    <submittedName>
        <fullName evidence="1">Thiol-disulfide oxidoreductase DCC family protein</fullName>
    </submittedName>
</protein>
<dbReference type="RefSeq" id="WP_394400265.1">
    <property type="nucleotide sequence ID" value="NZ_JBIGHW010000012.1"/>
</dbReference>
<name>A0ABW7FN16_9BURK</name>
<evidence type="ECO:0000313" key="1">
    <source>
        <dbReference type="EMBL" id="MFG6442729.1"/>
    </source>
</evidence>
<evidence type="ECO:0000313" key="2">
    <source>
        <dbReference type="Proteomes" id="UP001606301"/>
    </source>
</evidence>
<gene>
    <name evidence="1" type="ORF">ACG0Z3_18735</name>
</gene>
<accession>A0ABW7FN16</accession>
<dbReference type="PANTHER" id="PTHR34290">
    <property type="entry name" value="SI:CH73-390P7.2"/>
    <property type="match status" value="1"/>
</dbReference>
<dbReference type="InterPro" id="IPR007263">
    <property type="entry name" value="DCC1-like"/>
</dbReference>
<comment type="caution">
    <text evidence="1">The sequence shown here is derived from an EMBL/GenBank/DDBJ whole genome shotgun (WGS) entry which is preliminary data.</text>
</comment>
<keyword evidence="2" id="KW-1185">Reference proteome</keyword>
<dbReference type="PANTHER" id="PTHR34290:SF2">
    <property type="entry name" value="OS04G0668800 PROTEIN"/>
    <property type="match status" value="1"/>
</dbReference>
<sequence length="126" mass="13763">MTSPSTTDKPTVYFDGACPVCRREIAVYQRGAGADALCWVDASDCPDDAFGPELARDAALARLHLRQPDGRLVHGAAAFLAMWTALPQHPGLAGLARLLDRPPLVRLLDLAYGAFLRLRRLWRPAV</sequence>
<dbReference type="InterPro" id="IPR044691">
    <property type="entry name" value="DCC1_Trx"/>
</dbReference>